<dbReference type="Gene3D" id="3.10.320.10">
    <property type="entry name" value="Class II Histocompatibility Antigen, M Beta Chain, Chain B, domain 1"/>
    <property type="match status" value="1"/>
</dbReference>
<dbReference type="SUPFAM" id="SSF54452">
    <property type="entry name" value="MHC antigen-recognition domain"/>
    <property type="match status" value="1"/>
</dbReference>
<dbReference type="InterPro" id="IPR014745">
    <property type="entry name" value="MHC_II_a/b_N"/>
</dbReference>
<evidence type="ECO:0000259" key="7">
    <source>
        <dbReference type="PROSITE" id="PS50835"/>
    </source>
</evidence>
<feature type="transmembrane region" description="Helical" evidence="5">
    <location>
        <begin position="184"/>
        <end position="205"/>
    </location>
</feature>
<dbReference type="InterPro" id="IPR007110">
    <property type="entry name" value="Ig-like_dom"/>
</dbReference>
<evidence type="ECO:0000256" key="3">
    <source>
        <dbReference type="ARBA" id="ARBA00022989"/>
    </source>
</evidence>
<dbReference type="SMART" id="SM00407">
    <property type="entry name" value="IGc1"/>
    <property type="match status" value="1"/>
</dbReference>
<feature type="signal peptide" evidence="6">
    <location>
        <begin position="1"/>
        <end position="23"/>
    </location>
</feature>
<dbReference type="GeneTree" id="ENSGT00950000183127"/>
<dbReference type="GO" id="GO:0019882">
    <property type="term" value="P:antigen processing and presentation"/>
    <property type="evidence" value="ECO:0007669"/>
    <property type="project" value="InterPro"/>
</dbReference>
<keyword evidence="9" id="KW-1185">Reference proteome</keyword>
<dbReference type="PANTHER" id="PTHR19944">
    <property type="entry name" value="MHC CLASS II-RELATED"/>
    <property type="match status" value="1"/>
</dbReference>
<keyword evidence="3 5" id="KW-1133">Transmembrane helix</keyword>
<name>A0A4W6DXM8_LATCA</name>
<dbReference type="InParanoid" id="A0A4W6DXM8"/>
<dbReference type="Gene3D" id="2.60.40.10">
    <property type="entry name" value="Immunoglobulins"/>
    <property type="match status" value="1"/>
</dbReference>
<comment type="subcellular location">
    <subcellularLocation>
        <location evidence="1">Membrane</location>
        <topology evidence="1">Single-pass type I membrane protein</topology>
    </subcellularLocation>
</comment>
<evidence type="ECO:0000256" key="5">
    <source>
        <dbReference type="SAM" id="Phobius"/>
    </source>
</evidence>
<evidence type="ECO:0000256" key="1">
    <source>
        <dbReference type="ARBA" id="ARBA00004479"/>
    </source>
</evidence>
<dbReference type="GO" id="GO:0006955">
    <property type="term" value="P:immune response"/>
    <property type="evidence" value="ECO:0007669"/>
    <property type="project" value="InterPro"/>
</dbReference>
<dbReference type="InterPro" id="IPR013783">
    <property type="entry name" value="Ig-like_fold"/>
</dbReference>
<reference evidence="8" key="2">
    <citation type="submission" date="2025-08" db="UniProtKB">
        <authorList>
            <consortium name="Ensembl"/>
        </authorList>
    </citation>
    <scope>IDENTIFICATION</scope>
</reference>
<keyword evidence="4" id="KW-0325">Glycoprotein</keyword>
<sequence length="229" mass="26065">MMQTHRLINLILICFSPFITVFSDDDYAQFKACCTFKGPDFEDIEYIVTNHYNKKLMMEYNSTRGNWTGFTAYALLKAETFNGDLYDGLLRLNSVKQPGGGHPAILVCSAYNFYPKQIQVTWLRNGQEVTSAVSSSDAMPDGDWYYQIHSYLEYTPTPGETITCMVQHLTLSEPMLQVWEQIKIVVGLCGLILGVVIVSSGFIYYKKKSATYITPCQGEDVKRNQYDDK</sequence>
<organism evidence="8 9">
    <name type="scientific">Lates calcarifer</name>
    <name type="common">Barramundi</name>
    <name type="synonym">Holocentrus calcarifer</name>
    <dbReference type="NCBI Taxonomy" id="8187"/>
    <lineage>
        <taxon>Eukaryota</taxon>
        <taxon>Metazoa</taxon>
        <taxon>Chordata</taxon>
        <taxon>Craniata</taxon>
        <taxon>Vertebrata</taxon>
        <taxon>Euteleostomi</taxon>
        <taxon>Actinopterygii</taxon>
        <taxon>Neopterygii</taxon>
        <taxon>Teleostei</taxon>
        <taxon>Neoteleostei</taxon>
        <taxon>Acanthomorphata</taxon>
        <taxon>Carangaria</taxon>
        <taxon>Carangaria incertae sedis</taxon>
        <taxon>Centropomidae</taxon>
        <taxon>Lates</taxon>
    </lineage>
</organism>
<evidence type="ECO:0000256" key="6">
    <source>
        <dbReference type="SAM" id="SignalP"/>
    </source>
</evidence>
<dbReference type="PANTHER" id="PTHR19944:SF99">
    <property type="entry name" value="HLA CLASS II HISTOCOMPATIBILITY ANTIGEN, DRB1 BETA CHAIN"/>
    <property type="match status" value="1"/>
</dbReference>
<evidence type="ECO:0000313" key="8">
    <source>
        <dbReference type="Ensembl" id="ENSLCAP00010029544.1"/>
    </source>
</evidence>
<dbReference type="Pfam" id="PF07654">
    <property type="entry name" value="C1-set"/>
    <property type="match status" value="1"/>
</dbReference>
<evidence type="ECO:0000256" key="4">
    <source>
        <dbReference type="ARBA" id="ARBA00023180"/>
    </source>
</evidence>
<reference evidence="9" key="1">
    <citation type="submission" date="2015-09" db="EMBL/GenBank/DDBJ databases">
        <authorList>
            <person name="Sai Rama Sridatta P."/>
        </authorList>
    </citation>
    <scope>NUCLEOTIDE SEQUENCE [LARGE SCALE GENOMIC DNA]</scope>
</reference>
<reference evidence="8" key="3">
    <citation type="submission" date="2025-09" db="UniProtKB">
        <authorList>
            <consortium name="Ensembl"/>
        </authorList>
    </citation>
    <scope>IDENTIFICATION</scope>
</reference>
<dbReference type="InterPro" id="IPR003597">
    <property type="entry name" value="Ig_C1-set"/>
</dbReference>
<proteinExistence type="predicted"/>
<dbReference type="InterPro" id="IPR050160">
    <property type="entry name" value="MHC/Immunoglobulin"/>
</dbReference>
<evidence type="ECO:0000313" key="9">
    <source>
        <dbReference type="Proteomes" id="UP000314980"/>
    </source>
</evidence>
<dbReference type="Proteomes" id="UP000314980">
    <property type="component" value="Unassembled WGS sequence"/>
</dbReference>
<dbReference type="PROSITE" id="PS50835">
    <property type="entry name" value="IG_LIKE"/>
    <property type="match status" value="1"/>
</dbReference>
<keyword evidence="2 5" id="KW-0812">Transmembrane</keyword>
<dbReference type="STRING" id="8187.ENSLCAP00010029544"/>
<dbReference type="InterPro" id="IPR036179">
    <property type="entry name" value="Ig-like_dom_sf"/>
</dbReference>
<dbReference type="AlphaFoldDB" id="A0A4W6DXM8"/>
<feature type="chain" id="PRO_5021255035" description="Ig-like domain-containing protein" evidence="6">
    <location>
        <begin position="24"/>
        <end position="229"/>
    </location>
</feature>
<dbReference type="Ensembl" id="ENSLCAT00010030198.1">
    <property type="protein sequence ID" value="ENSLCAP00010029544.1"/>
    <property type="gene ID" value="ENSLCAG00010013881.1"/>
</dbReference>
<keyword evidence="6" id="KW-0732">Signal</keyword>
<dbReference type="SUPFAM" id="SSF48726">
    <property type="entry name" value="Immunoglobulin"/>
    <property type="match status" value="1"/>
</dbReference>
<accession>A0A4W6DXM8</accession>
<feature type="domain" description="Ig-like" evidence="7">
    <location>
        <begin position="101"/>
        <end position="177"/>
    </location>
</feature>
<protein>
    <recommendedName>
        <fullName evidence="7">Ig-like domain-containing protein</fullName>
    </recommendedName>
</protein>
<keyword evidence="5" id="KW-0472">Membrane</keyword>
<dbReference type="GO" id="GO:0042613">
    <property type="term" value="C:MHC class II protein complex"/>
    <property type="evidence" value="ECO:0007669"/>
    <property type="project" value="InterPro"/>
</dbReference>
<dbReference type="InterPro" id="IPR011162">
    <property type="entry name" value="MHC_I/II-like_Ag-recog"/>
</dbReference>
<evidence type="ECO:0000256" key="2">
    <source>
        <dbReference type="ARBA" id="ARBA00022692"/>
    </source>
</evidence>